<dbReference type="InterPro" id="IPR050570">
    <property type="entry name" value="Cell_wall_metabolism_enzyme"/>
</dbReference>
<dbReference type="GO" id="GO:0004222">
    <property type="term" value="F:metalloendopeptidase activity"/>
    <property type="evidence" value="ECO:0007669"/>
    <property type="project" value="TreeGrafter"/>
</dbReference>
<accession>A0A1F5E412</accession>
<dbReference type="Gene3D" id="2.70.70.10">
    <property type="entry name" value="Glucose Permease (Domain IIA)"/>
    <property type="match status" value="1"/>
</dbReference>
<comment type="caution">
    <text evidence="3">The sequence shown here is derived from an EMBL/GenBank/DDBJ whole genome shotgun (WGS) entry which is preliminary data.</text>
</comment>
<feature type="transmembrane region" description="Helical" evidence="1">
    <location>
        <begin position="21"/>
        <end position="40"/>
    </location>
</feature>
<evidence type="ECO:0000313" key="4">
    <source>
        <dbReference type="Proteomes" id="UP000178583"/>
    </source>
</evidence>
<reference evidence="3 4" key="1">
    <citation type="journal article" date="2016" name="Nat. Commun.">
        <title>Thousands of microbial genomes shed light on interconnected biogeochemical processes in an aquifer system.</title>
        <authorList>
            <person name="Anantharaman K."/>
            <person name="Brown C.T."/>
            <person name="Hug L.A."/>
            <person name="Sharon I."/>
            <person name="Castelle C.J."/>
            <person name="Probst A.J."/>
            <person name="Thomas B.C."/>
            <person name="Singh A."/>
            <person name="Wilkins M.J."/>
            <person name="Karaoz U."/>
            <person name="Brodie E.L."/>
            <person name="Williams K.H."/>
            <person name="Hubbard S.S."/>
            <person name="Banfield J.F."/>
        </authorList>
    </citation>
    <scope>NUCLEOTIDE SEQUENCE [LARGE SCALE GENOMIC DNA]</scope>
</reference>
<organism evidence="3 4">
    <name type="scientific">Candidatus Berkelbacteria bacterium RIFOXYA2_FULL_43_10</name>
    <dbReference type="NCBI Taxonomy" id="1797472"/>
    <lineage>
        <taxon>Bacteria</taxon>
        <taxon>Candidatus Berkelbacteria</taxon>
    </lineage>
</organism>
<keyword evidence="1" id="KW-0812">Transmembrane</keyword>
<gene>
    <name evidence="3" type="ORF">A2215_03915</name>
</gene>
<dbReference type="InterPro" id="IPR011055">
    <property type="entry name" value="Dup_hybrid_motif"/>
</dbReference>
<dbReference type="PANTHER" id="PTHR21666:SF270">
    <property type="entry name" value="MUREIN HYDROLASE ACTIVATOR ENVC"/>
    <property type="match status" value="1"/>
</dbReference>
<dbReference type="InterPro" id="IPR016047">
    <property type="entry name" value="M23ase_b-sheet_dom"/>
</dbReference>
<keyword evidence="1" id="KW-1133">Transmembrane helix</keyword>
<keyword evidence="1" id="KW-0472">Membrane</keyword>
<dbReference type="STRING" id="1797472.A2215_03915"/>
<name>A0A1F5E412_9BACT</name>
<evidence type="ECO:0000259" key="2">
    <source>
        <dbReference type="Pfam" id="PF01551"/>
    </source>
</evidence>
<dbReference type="Pfam" id="PF01551">
    <property type="entry name" value="Peptidase_M23"/>
    <property type="match status" value="1"/>
</dbReference>
<sequence length="206" mass="22540">MNAQAIKLVATAFSMKKEIKYLFFTMLAIIMVPIFSVMILTQAGINLVSNALATYDPQRLVVDIHDPLTGKVIDHVDQSVAWPIQGAVTLEYGERSPYQPFHTGIDIAGPIGDPVIAFMDGEVVYADTESWGFGRHVKINNGHFITSIYAHLDTIDPNIHVGDTITAGTIIGTRGNTGWSTGPHLHFQINIFGIPVNPRTFLQGNP</sequence>
<dbReference type="PANTHER" id="PTHR21666">
    <property type="entry name" value="PEPTIDASE-RELATED"/>
    <property type="match status" value="1"/>
</dbReference>
<evidence type="ECO:0000256" key="1">
    <source>
        <dbReference type="SAM" id="Phobius"/>
    </source>
</evidence>
<feature type="domain" description="M23ase beta-sheet core" evidence="2">
    <location>
        <begin position="101"/>
        <end position="198"/>
    </location>
</feature>
<evidence type="ECO:0000313" key="3">
    <source>
        <dbReference type="EMBL" id="OGD62147.1"/>
    </source>
</evidence>
<protein>
    <recommendedName>
        <fullName evidence="2">M23ase beta-sheet core domain-containing protein</fullName>
    </recommendedName>
</protein>
<dbReference type="SUPFAM" id="SSF51261">
    <property type="entry name" value="Duplicated hybrid motif"/>
    <property type="match status" value="1"/>
</dbReference>
<dbReference type="EMBL" id="MEZY01000053">
    <property type="protein sequence ID" value="OGD62147.1"/>
    <property type="molecule type" value="Genomic_DNA"/>
</dbReference>
<dbReference type="Proteomes" id="UP000178583">
    <property type="component" value="Unassembled WGS sequence"/>
</dbReference>
<dbReference type="AlphaFoldDB" id="A0A1F5E412"/>
<proteinExistence type="predicted"/>
<dbReference type="CDD" id="cd12797">
    <property type="entry name" value="M23_peptidase"/>
    <property type="match status" value="1"/>
</dbReference>